<organism evidence="1 2">
    <name type="scientific">Ficus carica</name>
    <name type="common">Common fig</name>
    <dbReference type="NCBI Taxonomy" id="3494"/>
    <lineage>
        <taxon>Eukaryota</taxon>
        <taxon>Viridiplantae</taxon>
        <taxon>Streptophyta</taxon>
        <taxon>Embryophyta</taxon>
        <taxon>Tracheophyta</taxon>
        <taxon>Spermatophyta</taxon>
        <taxon>Magnoliopsida</taxon>
        <taxon>eudicotyledons</taxon>
        <taxon>Gunneridae</taxon>
        <taxon>Pentapetalae</taxon>
        <taxon>rosids</taxon>
        <taxon>fabids</taxon>
        <taxon>Rosales</taxon>
        <taxon>Moraceae</taxon>
        <taxon>Ficeae</taxon>
        <taxon>Ficus</taxon>
    </lineage>
</organism>
<keyword evidence="2" id="KW-1185">Reference proteome</keyword>
<sequence length="211" mass="22797">MKPEQLRASPRPDQLSSLRSIQGNVSSISLDRGSRSRLYAILRCEPTSGRNRHETRSMPSRASIPEELSLILLSVSLRSRGSMCAGDWVAGKVFWGTVGRAGNLTPLTKISHRNGSCSHLDFTWFANSPSRGQGRRRSVGITQPAISRVPLLLDSHPVVAGLRLLPSNLTFLASSPRSLALIGFNNDIATSILTRTAVLVASTRTASAVQV</sequence>
<protein>
    <submittedName>
        <fullName evidence="1">Uncharacterized protein</fullName>
    </submittedName>
</protein>
<dbReference type="EMBL" id="BTGU01000045">
    <property type="protein sequence ID" value="GMN53192.1"/>
    <property type="molecule type" value="Genomic_DNA"/>
</dbReference>
<proteinExistence type="predicted"/>
<accession>A0AA88AHM1</accession>
<name>A0AA88AHM1_FICCA</name>
<evidence type="ECO:0000313" key="2">
    <source>
        <dbReference type="Proteomes" id="UP001187192"/>
    </source>
</evidence>
<gene>
    <name evidence="1" type="ORF">TIFTF001_022335</name>
</gene>
<dbReference type="AlphaFoldDB" id="A0AA88AHM1"/>
<evidence type="ECO:0000313" key="1">
    <source>
        <dbReference type="EMBL" id="GMN53192.1"/>
    </source>
</evidence>
<dbReference type="Proteomes" id="UP001187192">
    <property type="component" value="Unassembled WGS sequence"/>
</dbReference>
<comment type="caution">
    <text evidence="1">The sequence shown here is derived from an EMBL/GenBank/DDBJ whole genome shotgun (WGS) entry which is preliminary data.</text>
</comment>
<reference evidence="1" key="1">
    <citation type="submission" date="2023-07" db="EMBL/GenBank/DDBJ databases">
        <title>draft genome sequence of fig (Ficus carica).</title>
        <authorList>
            <person name="Takahashi T."/>
            <person name="Nishimura K."/>
        </authorList>
    </citation>
    <scope>NUCLEOTIDE SEQUENCE</scope>
</reference>